<gene>
    <name evidence="3" type="primary">LOC117652557</name>
</gene>
<dbReference type="SUPFAM" id="SSF158457">
    <property type="entry name" value="Orange domain-like"/>
    <property type="match status" value="1"/>
</dbReference>
<evidence type="ECO:0000313" key="3">
    <source>
        <dbReference type="RefSeq" id="XP_034253462.1"/>
    </source>
</evidence>
<reference evidence="3" key="1">
    <citation type="submission" date="2025-08" db="UniProtKB">
        <authorList>
            <consortium name="RefSeq"/>
        </authorList>
    </citation>
    <scope>IDENTIFICATION</scope>
    <source>
        <tissue evidence="3">Total insect</tissue>
    </source>
</reference>
<proteinExistence type="predicted"/>
<dbReference type="RefSeq" id="XP_034253462.1">
    <property type="nucleotide sequence ID" value="XM_034397571.1"/>
</dbReference>
<dbReference type="GeneID" id="117652557"/>
<sequence>MQWQDAPAPPFTEQQVAKGPGPMTSDTFDAFDAAMNVSMNETAALMSLVPLDRSQLYDLAEMLLSEMIPGWDEDVDDEDDEDVENDEDDDEDWEESLPRGVDPVMDASYRACILEAERYLVQCEGLDAEGTVIADLKEYLHEARIHAAAPPSQQRQRPPGHP</sequence>
<dbReference type="AlphaFoldDB" id="A0A6P9A6C4"/>
<feature type="compositionally biased region" description="Acidic residues" evidence="1">
    <location>
        <begin position="71"/>
        <end position="95"/>
    </location>
</feature>
<dbReference type="Proteomes" id="UP000515158">
    <property type="component" value="Unplaced"/>
</dbReference>
<keyword evidence="2" id="KW-1185">Reference proteome</keyword>
<organism evidence="3">
    <name type="scientific">Thrips palmi</name>
    <name type="common">Melon thrips</name>
    <dbReference type="NCBI Taxonomy" id="161013"/>
    <lineage>
        <taxon>Eukaryota</taxon>
        <taxon>Metazoa</taxon>
        <taxon>Ecdysozoa</taxon>
        <taxon>Arthropoda</taxon>
        <taxon>Hexapoda</taxon>
        <taxon>Insecta</taxon>
        <taxon>Pterygota</taxon>
        <taxon>Neoptera</taxon>
        <taxon>Paraneoptera</taxon>
        <taxon>Thysanoptera</taxon>
        <taxon>Terebrantia</taxon>
        <taxon>Thripoidea</taxon>
        <taxon>Thripidae</taxon>
        <taxon>Thrips</taxon>
    </lineage>
</organism>
<evidence type="ECO:0000313" key="2">
    <source>
        <dbReference type="Proteomes" id="UP000515158"/>
    </source>
</evidence>
<feature type="region of interest" description="Disordered" evidence="1">
    <location>
        <begin position="69"/>
        <end position="101"/>
    </location>
</feature>
<dbReference type="InParanoid" id="A0A6P9A6C4"/>
<dbReference type="OrthoDB" id="10563822at2759"/>
<evidence type="ECO:0000256" key="1">
    <source>
        <dbReference type="SAM" id="MobiDB-lite"/>
    </source>
</evidence>
<feature type="region of interest" description="Disordered" evidence="1">
    <location>
        <begin position="1"/>
        <end position="25"/>
    </location>
</feature>
<dbReference type="KEGG" id="tpal:117652557"/>
<accession>A0A6P9A6C4</accession>
<protein>
    <submittedName>
        <fullName evidence="3">Zinc finger protein castor homolog 1-like</fullName>
    </submittedName>
</protein>
<name>A0A6P9A6C4_THRPL</name>